<keyword evidence="2" id="KW-1185">Reference proteome</keyword>
<dbReference type="AlphaFoldDB" id="A0A225DK57"/>
<organism evidence="1 2">
    <name type="scientific">Fimbriiglobus ruber</name>
    <dbReference type="NCBI Taxonomy" id="1908690"/>
    <lineage>
        <taxon>Bacteria</taxon>
        <taxon>Pseudomonadati</taxon>
        <taxon>Planctomycetota</taxon>
        <taxon>Planctomycetia</taxon>
        <taxon>Gemmatales</taxon>
        <taxon>Gemmataceae</taxon>
        <taxon>Fimbriiglobus</taxon>
    </lineage>
</organism>
<accession>A0A225DK57</accession>
<dbReference type="InterPro" id="IPR001680">
    <property type="entry name" value="WD40_rpt"/>
</dbReference>
<dbReference type="InterPro" id="IPR011042">
    <property type="entry name" value="6-blade_b-propeller_TolB-like"/>
</dbReference>
<dbReference type="SUPFAM" id="SSF50969">
    <property type="entry name" value="YVTN repeat-like/Quinoprotein amine dehydrogenase"/>
    <property type="match status" value="2"/>
</dbReference>
<evidence type="ECO:0000313" key="1">
    <source>
        <dbReference type="EMBL" id="OWK37579.1"/>
    </source>
</evidence>
<protein>
    <submittedName>
        <fullName evidence="1">High-affnity carbon uptake protein Hat/HatR</fullName>
    </submittedName>
</protein>
<gene>
    <name evidence="1" type="ORF">FRUB_06699</name>
</gene>
<dbReference type="InterPro" id="IPR015943">
    <property type="entry name" value="WD40/YVTN_repeat-like_dom_sf"/>
</dbReference>
<evidence type="ECO:0000313" key="2">
    <source>
        <dbReference type="Proteomes" id="UP000214646"/>
    </source>
</evidence>
<dbReference type="EMBL" id="NIDE01000014">
    <property type="protein sequence ID" value="OWK37579.1"/>
    <property type="molecule type" value="Genomic_DNA"/>
</dbReference>
<proteinExistence type="predicted"/>
<comment type="caution">
    <text evidence="1">The sequence shown here is derived from an EMBL/GenBank/DDBJ whole genome shotgun (WGS) entry which is preliminary data.</text>
</comment>
<sequence>MGSLMSIARLRLLVCCLLPGVVLTGLTRERSDPHDRPANAIGPRVAVAPMPRPAPKEHPLPVGAVRRFGTTWLEAHGTVTELTFAAGDAWLVGCEDGGIRIWDVRTGGVVRRFGDGDPTAYRSPHILPDNRILSVVASRWLTTNEPGPLQAAVTIRRYDTLTGLELARIPIEGLERGPSCSAYSPDGTALYVVGDRPPLLKFDTLTGRRLWSYQPNPATLPRGVVVSPDGRTVALTTHGPDAGLRMLNAKTGEMLFAVPGQEGGPGTPAFSPDSQSIAVGTTVDGKGVAVWGLYPLRVRRLFDINSSVHFRPYYTPDGKTVALWGWQTSPEPEPPKTTAELQMRAVARHMPQSFSILHFDPATGTLRSANLSGALWSWAVASSIPPPVAFSPNGRLMAVGNQPGAISGDGIRLYDTRNGSDLAPYSLSDHLDEIRVPNFLYDDRQLNVTETNGGEIITRDLVTDQVSREKKSDDKTRRLLEKILDLTVHSADGRLKIDRLEASFQKPHVYSVRDSATDREVARVSTTDEHESLLGFGTNSKQLLICADDFFRVYDVATGKLQPGLGFGPLSPNALRPWGGLSSDGRYVHCRCRQNEPIGGSDLVGNATILETTTWQRVRLLPSDAGKRFHWENNGRFTLRTEESQYPWAPTTQHVEEWGVVFGCLSSRQVRLPERACTTMSRNGRMLAAWWNQKEGAGYTIRIYESETGRERHRFVCYEPFKWVALSSRGRFLFSRHPSIPHILWDLRGDLTDPQPRPDAAGLTRAWTALTSDDAPTAFQAVRLLAQYPDISLPLLRAKISPVAPPDPAAVGRFLADLDADDFLKRERAGKELEKIGRTVIPALQTAARDATSAEVARRAQDLVTRIGHQPPGGPDPVLTRALEVVEWADTPDAVKLLEYWATGAGGARLTEEAKAALARLVAK</sequence>
<dbReference type="Gene3D" id="2.120.10.30">
    <property type="entry name" value="TolB, C-terminal domain"/>
    <property type="match status" value="1"/>
</dbReference>
<dbReference type="InterPro" id="IPR011044">
    <property type="entry name" value="Quino_amine_DH_bsu"/>
</dbReference>
<reference evidence="2" key="1">
    <citation type="submission" date="2017-06" db="EMBL/GenBank/DDBJ databases">
        <title>Genome analysis of Fimbriiglobus ruber SP5, the first member of the order Planctomycetales with confirmed chitinolytic capability.</title>
        <authorList>
            <person name="Ravin N.V."/>
            <person name="Rakitin A.L."/>
            <person name="Ivanova A.A."/>
            <person name="Beletsky A.V."/>
            <person name="Kulichevskaya I.S."/>
            <person name="Mardanov A.V."/>
            <person name="Dedysh S.N."/>
        </authorList>
    </citation>
    <scope>NUCLEOTIDE SEQUENCE [LARGE SCALE GENOMIC DNA]</scope>
    <source>
        <strain evidence="2">SP5</strain>
    </source>
</reference>
<dbReference type="Gene3D" id="2.130.10.10">
    <property type="entry name" value="YVTN repeat-like/Quinoprotein amine dehydrogenase"/>
    <property type="match status" value="1"/>
</dbReference>
<dbReference type="Proteomes" id="UP000214646">
    <property type="component" value="Unassembled WGS sequence"/>
</dbReference>
<dbReference type="Pfam" id="PF00400">
    <property type="entry name" value="WD40"/>
    <property type="match status" value="1"/>
</dbReference>
<name>A0A225DK57_9BACT</name>